<evidence type="ECO:0000313" key="1">
    <source>
        <dbReference type="EMBL" id="MBK1865906.1"/>
    </source>
</evidence>
<gene>
    <name evidence="1" type="ORF">JHL16_06045</name>
</gene>
<reference evidence="1" key="1">
    <citation type="submission" date="2021-01" db="EMBL/GenBank/DDBJ databases">
        <authorList>
            <person name="Sun Q."/>
        </authorList>
    </citation>
    <scope>NUCLEOTIDE SEQUENCE</scope>
    <source>
        <strain evidence="1">YIM B02566</strain>
    </source>
</reference>
<organism evidence="1 2">
    <name type="scientific">Taklimakanibacter albus</name>
    <dbReference type="NCBI Taxonomy" id="2800327"/>
    <lineage>
        <taxon>Bacteria</taxon>
        <taxon>Pseudomonadati</taxon>
        <taxon>Pseudomonadota</taxon>
        <taxon>Alphaproteobacteria</taxon>
        <taxon>Hyphomicrobiales</taxon>
        <taxon>Aestuariivirgaceae</taxon>
        <taxon>Taklimakanibacter</taxon>
    </lineage>
</organism>
<accession>A0ACC5QZW3</accession>
<comment type="caution">
    <text evidence="1">The sequence shown here is derived from an EMBL/GenBank/DDBJ whole genome shotgun (WGS) entry which is preliminary data.</text>
</comment>
<evidence type="ECO:0000313" key="2">
    <source>
        <dbReference type="Proteomes" id="UP000616151"/>
    </source>
</evidence>
<dbReference type="EMBL" id="JAENHL010000006">
    <property type="protein sequence ID" value="MBK1865906.1"/>
    <property type="molecule type" value="Genomic_DNA"/>
</dbReference>
<keyword evidence="2" id="KW-1185">Reference proteome</keyword>
<name>A0ACC5QZW3_9HYPH</name>
<sequence>MNEAFEFTAYSLVIGTGATVLIDLWALGVKRLLGIPSMNWGLVGRWIGHMPAGRFVHDGIGRATPITGEIAIGWIVHYAIGIVFAGILLAIWGLDWARQPTLLPALLVGWATMAAPFFLMQPGLGLGIAAAKTPKPMIARFRSLLTHTVFGLGLYLAAFAALSVGMS</sequence>
<dbReference type="Proteomes" id="UP000616151">
    <property type="component" value="Unassembled WGS sequence"/>
</dbReference>
<protein>
    <submittedName>
        <fullName evidence="1">DUF2938 domain-containing protein</fullName>
    </submittedName>
</protein>
<proteinExistence type="predicted"/>